<keyword evidence="4 10" id="KW-0812">Transmembrane</keyword>
<dbReference type="InterPro" id="IPR004117">
    <property type="entry name" value="7tm6_olfct_rcpt"/>
</dbReference>
<comment type="subcellular location">
    <subcellularLocation>
        <location evidence="1">Cell membrane</location>
        <topology evidence="1">Multi-pass membrane protein</topology>
    </subcellularLocation>
</comment>
<dbReference type="EMBL" id="JAUDFV010000156">
    <property type="protein sequence ID" value="KAL2714433.1"/>
    <property type="molecule type" value="Genomic_DNA"/>
</dbReference>
<keyword evidence="12" id="KW-1185">Reference proteome</keyword>
<evidence type="ECO:0000256" key="9">
    <source>
        <dbReference type="ARBA" id="ARBA00023224"/>
    </source>
</evidence>
<dbReference type="GO" id="GO:0005886">
    <property type="term" value="C:plasma membrane"/>
    <property type="evidence" value="ECO:0007669"/>
    <property type="project" value="UniProtKB-SubCell"/>
</dbReference>
<name>A0ABD2A1G7_VESSQ</name>
<evidence type="ECO:0000256" key="7">
    <source>
        <dbReference type="ARBA" id="ARBA00023136"/>
    </source>
</evidence>
<evidence type="ECO:0000256" key="3">
    <source>
        <dbReference type="ARBA" id="ARBA00022606"/>
    </source>
</evidence>
<evidence type="ECO:0000256" key="4">
    <source>
        <dbReference type="ARBA" id="ARBA00022692"/>
    </source>
</evidence>
<evidence type="ECO:0000313" key="12">
    <source>
        <dbReference type="Proteomes" id="UP001607302"/>
    </source>
</evidence>
<keyword evidence="2" id="KW-1003">Cell membrane</keyword>
<dbReference type="AlphaFoldDB" id="A0ABD2A1G7"/>
<sequence length="195" mass="22953">MAIASLFISMYLIFVQHACTQFSVIMLKIRQPFKKYQQYRESPWCCRSREEYDWIVDIIKRYRKATEFVDLLNKFSSRVYLIISFFAMLIIIFDFIYIFKLSEILHNALETIDCCVIVVGTILVLYLNFYVGQKLLDHSNAIFEELCQVPFNNLTIKTQKMLLFMITRSMKPCVLSIGGMFISSHEVFSVVSKIK</sequence>
<evidence type="ECO:0000256" key="8">
    <source>
        <dbReference type="ARBA" id="ARBA00023170"/>
    </source>
</evidence>
<dbReference type="PANTHER" id="PTHR21137">
    <property type="entry name" value="ODORANT RECEPTOR"/>
    <property type="match status" value="1"/>
</dbReference>
<comment type="caution">
    <text evidence="11">The sequence shown here is derived from an EMBL/GenBank/DDBJ whole genome shotgun (WGS) entry which is preliminary data.</text>
</comment>
<dbReference type="Pfam" id="PF02949">
    <property type="entry name" value="7tm_6"/>
    <property type="match status" value="1"/>
</dbReference>
<gene>
    <name evidence="11" type="ORF">V1478_015618</name>
</gene>
<feature type="transmembrane region" description="Helical" evidence="10">
    <location>
        <begin position="104"/>
        <end position="127"/>
    </location>
</feature>
<keyword evidence="7 10" id="KW-0472">Membrane</keyword>
<keyword evidence="6 10" id="KW-1133">Transmembrane helix</keyword>
<dbReference type="GO" id="GO:0007165">
    <property type="term" value="P:signal transduction"/>
    <property type="evidence" value="ECO:0007669"/>
    <property type="project" value="UniProtKB-KW"/>
</dbReference>
<evidence type="ECO:0000256" key="1">
    <source>
        <dbReference type="ARBA" id="ARBA00004651"/>
    </source>
</evidence>
<evidence type="ECO:0000313" key="11">
    <source>
        <dbReference type="EMBL" id="KAL2714433.1"/>
    </source>
</evidence>
<dbReference type="PANTHER" id="PTHR21137:SF35">
    <property type="entry name" value="ODORANT RECEPTOR 19A-RELATED"/>
    <property type="match status" value="1"/>
</dbReference>
<evidence type="ECO:0000256" key="2">
    <source>
        <dbReference type="ARBA" id="ARBA00022475"/>
    </source>
</evidence>
<evidence type="ECO:0000256" key="10">
    <source>
        <dbReference type="SAM" id="Phobius"/>
    </source>
</evidence>
<organism evidence="11 12">
    <name type="scientific">Vespula squamosa</name>
    <name type="common">Southern yellow jacket</name>
    <name type="synonym">Wasp</name>
    <dbReference type="NCBI Taxonomy" id="30214"/>
    <lineage>
        <taxon>Eukaryota</taxon>
        <taxon>Metazoa</taxon>
        <taxon>Ecdysozoa</taxon>
        <taxon>Arthropoda</taxon>
        <taxon>Hexapoda</taxon>
        <taxon>Insecta</taxon>
        <taxon>Pterygota</taxon>
        <taxon>Neoptera</taxon>
        <taxon>Endopterygota</taxon>
        <taxon>Hymenoptera</taxon>
        <taxon>Apocrita</taxon>
        <taxon>Aculeata</taxon>
        <taxon>Vespoidea</taxon>
        <taxon>Vespidae</taxon>
        <taxon>Vespinae</taxon>
        <taxon>Vespula</taxon>
    </lineage>
</organism>
<keyword evidence="5" id="KW-0552">Olfaction</keyword>
<feature type="transmembrane region" description="Helical" evidence="10">
    <location>
        <begin position="79"/>
        <end position="98"/>
    </location>
</feature>
<keyword evidence="9" id="KW-0807">Transducer</keyword>
<keyword evidence="3" id="KW-0716">Sensory transduction</keyword>
<evidence type="ECO:0000256" key="5">
    <source>
        <dbReference type="ARBA" id="ARBA00022725"/>
    </source>
</evidence>
<accession>A0ABD2A1G7</accession>
<feature type="transmembrane region" description="Helical" evidence="10">
    <location>
        <begin position="6"/>
        <end position="27"/>
    </location>
</feature>
<dbReference type="Proteomes" id="UP001607302">
    <property type="component" value="Unassembled WGS sequence"/>
</dbReference>
<protein>
    <submittedName>
        <fullName evidence="11">Uncharacterized protein</fullName>
    </submittedName>
</protein>
<keyword evidence="8" id="KW-0675">Receptor</keyword>
<dbReference type="GO" id="GO:0007608">
    <property type="term" value="P:sensory perception of smell"/>
    <property type="evidence" value="ECO:0007669"/>
    <property type="project" value="UniProtKB-KW"/>
</dbReference>
<evidence type="ECO:0000256" key="6">
    <source>
        <dbReference type="ARBA" id="ARBA00022989"/>
    </source>
</evidence>
<reference evidence="11 12" key="1">
    <citation type="journal article" date="2024" name="Ann. Entomol. Soc. Am.">
        <title>Genomic analyses of the southern and eastern yellowjacket wasps (Hymenoptera: Vespidae) reveal evolutionary signatures of social life.</title>
        <authorList>
            <person name="Catto M.A."/>
            <person name="Caine P.B."/>
            <person name="Orr S.E."/>
            <person name="Hunt B.G."/>
            <person name="Goodisman M.A.D."/>
        </authorList>
    </citation>
    <scope>NUCLEOTIDE SEQUENCE [LARGE SCALE GENOMIC DNA]</scope>
    <source>
        <strain evidence="11">233</strain>
        <tissue evidence="11">Head and thorax</tissue>
    </source>
</reference>
<proteinExistence type="predicted"/>